<feature type="binding site" evidence="7 9">
    <location>
        <position position="97"/>
    </location>
    <ligand>
        <name>substrate</name>
    </ligand>
</feature>
<name>A0A7X1E6Z4_9BACT</name>
<dbReference type="RefSeq" id="WP_185659112.1">
    <property type="nucleotide sequence ID" value="NZ_CAWPOO010000006.1"/>
</dbReference>
<dbReference type="InterPro" id="IPR010945">
    <property type="entry name" value="Malate_DH_type2"/>
</dbReference>
<comment type="similarity">
    <text evidence="1 7">Belongs to the LDH/MDH superfamily. MDH type 2 family.</text>
</comment>
<dbReference type="PANTHER" id="PTHR23382">
    <property type="entry name" value="MALATE DEHYDROGENASE"/>
    <property type="match status" value="1"/>
</dbReference>
<feature type="active site" description="Proton acceptor" evidence="7 8">
    <location>
        <position position="192"/>
    </location>
</feature>
<dbReference type="InterPro" id="IPR001252">
    <property type="entry name" value="Malate_DH_AS"/>
</dbReference>
<evidence type="ECO:0000256" key="11">
    <source>
        <dbReference type="RuleBase" id="RU000422"/>
    </source>
</evidence>
<proteinExistence type="inferred from homology"/>
<dbReference type="GO" id="GO:0030060">
    <property type="term" value="F:L-malate dehydrogenase (NAD+) activity"/>
    <property type="evidence" value="ECO:0007669"/>
    <property type="project" value="UniProtKB-UniRule"/>
</dbReference>
<feature type="binding site" evidence="7 9">
    <location>
        <position position="103"/>
    </location>
    <ligand>
        <name>substrate</name>
    </ligand>
</feature>
<protein>
    <recommendedName>
        <fullName evidence="2 7">Malate dehydrogenase</fullName>
        <ecNumber evidence="2 7">1.1.1.37</ecNumber>
    </recommendedName>
</protein>
<feature type="binding site" evidence="7">
    <location>
        <position position="117"/>
    </location>
    <ligand>
        <name>NAD(+)</name>
        <dbReference type="ChEBI" id="CHEBI:57540"/>
    </ligand>
</feature>
<dbReference type="CDD" id="cd01338">
    <property type="entry name" value="MDH_chloroplast-like"/>
    <property type="match status" value="1"/>
</dbReference>
<evidence type="ECO:0000256" key="9">
    <source>
        <dbReference type="PIRSR" id="PIRSR000102-2"/>
    </source>
</evidence>
<dbReference type="PROSITE" id="PS00068">
    <property type="entry name" value="MDH"/>
    <property type="match status" value="1"/>
</dbReference>
<evidence type="ECO:0000256" key="10">
    <source>
        <dbReference type="PIRSR" id="PIRSR000102-3"/>
    </source>
</evidence>
<sequence length="335" mass="35714">MNTFSKKAPIRVAVTGAAGNIGYALLFRIASGQMFGPDQPVALNLIEIEPGMAALRGVAMELDDCAFPLVAEIVQTSDLSVGFKDVDWALLVGSVPRKQGMERADLLGINGKVFVGQGKAINDYAKSSVRVLVVGNPCNTNCLIAMKSAPNIPDEQFFAMTRLDENRAKTQLAHKAGVAVKEVSELCVWGNHSPSMYPDFENAKIGRSKVTDVILDQAWLRDTFVPTVGQRGKAIIDARGASSAASAANAVVDTVRDLSNPTRGDLHSVCVISNGEYGSPAGIITSLPIRVDGAGKWRVVEGVKLSDYAKEKIAASNQELLEEREVAFGQLGLSI</sequence>
<dbReference type="HAMAP" id="MF_01517">
    <property type="entry name" value="Malate_dehydrog_2"/>
    <property type="match status" value="1"/>
</dbReference>
<evidence type="ECO:0000259" key="12">
    <source>
        <dbReference type="Pfam" id="PF00056"/>
    </source>
</evidence>
<feature type="domain" description="Lactate/malate dehydrogenase C-terminal" evidence="13">
    <location>
        <begin position="161"/>
        <end position="325"/>
    </location>
</feature>
<evidence type="ECO:0000256" key="7">
    <source>
        <dbReference type="HAMAP-Rule" id="MF_01517"/>
    </source>
</evidence>
<gene>
    <name evidence="7" type="primary">mdh</name>
    <name evidence="14" type="ORF">H5P27_04130</name>
</gene>
<dbReference type="EMBL" id="JACHVC010000006">
    <property type="protein sequence ID" value="MBC2605225.1"/>
    <property type="molecule type" value="Genomic_DNA"/>
</dbReference>
<evidence type="ECO:0000256" key="6">
    <source>
        <dbReference type="ARBA" id="ARBA00048313"/>
    </source>
</evidence>
<evidence type="ECO:0000256" key="8">
    <source>
        <dbReference type="PIRSR" id="PIRSR000102-1"/>
    </source>
</evidence>
<dbReference type="FunFam" id="3.90.110.10:FF:000002">
    <property type="entry name" value="Malate dehydrogenase"/>
    <property type="match status" value="1"/>
</dbReference>
<dbReference type="SUPFAM" id="SSF51735">
    <property type="entry name" value="NAD(P)-binding Rossmann-fold domains"/>
    <property type="match status" value="1"/>
</dbReference>
<dbReference type="NCBIfam" id="NF003916">
    <property type="entry name" value="PRK05442.1"/>
    <property type="match status" value="1"/>
</dbReference>
<feature type="binding site" evidence="7 9">
    <location>
        <position position="167"/>
    </location>
    <ligand>
        <name>substrate</name>
    </ligand>
</feature>
<dbReference type="Gene3D" id="3.90.110.10">
    <property type="entry name" value="Lactate dehydrogenase/glycoside hydrolase, family 4, C-terminal"/>
    <property type="match status" value="1"/>
</dbReference>
<dbReference type="GO" id="GO:0006099">
    <property type="term" value="P:tricarboxylic acid cycle"/>
    <property type="evidence" value="ECO:0007669"/>
    <property type="project" value="UniProtKB-UniRule"/>
</dbReference>
<dbReference type="Pfam" id="PF00056">
    <property type="entry name" value="Ldh_1_N"/>
    <property type="match status" value="1"/>
</dbReference>
<dbReference type="SUPFAM" id="SSF56327">
    <property type="entry name" value="LDH C-terminal domain-like"/>
    <property type="match status" value="1"/>
</dbReference>
<keyword evidence="4 7" id="KW-0560">Oxidoreductase</keyword>
<keyword evidence="5 7" id="KW-0520">NAD</keyword>
<dbReference type="InterPro" id="IPR036291">
    <property type="entry name" value="NAD(P)-bd_dom_sf"/>
</dbReference>
<evidence type="ECO:0000313" key="14">
    <source>
        <dbReference type="EMBL" id="MBC2605225.1"/>
    </source>
</evidence>
<dbReference type="GO" id="GO:0006108">
    <property type="term" value="P:malate metabolic process"/>
    <property type="evidence" value="ECO:0007669"/>
    <property type="project" value="InterPro"/>
</dbReference>
<keyword evidence="3 7" id="KW-0816">Tricarboxylic acid cycle</keyword>
<evidence type="ECO:0000313" key="15">
    <source>
        <dbReference type="Proteomes" id="UP000526501"/>
    </source>
</evidence>
<dbReference type="Pfam" id="PF02866">
    <property type="entry name" value="Ldh_1_C"/>
    <property type="match status" value="1"/>
</dbReference>
<dbReference type="InterPro" id="IPR022383">
    <property type="entry name" value="Lactate/malate_DH_C"/>
</dbReference>
<feature type="binding site" evidence="7 10">
    <location>
        <position position="110"/>
    </location>
    <ligand>
        <name>NAD(+)</name>
        <dbReference type="ChEBI" id="CHEBI:57540"/>
    </ligand>
</feature>
<feature type="binding site" evidence="7 10">
    <location>
        <begin position="134"/>
        <end position="136"/>
    </location>
    <ligand>
        <name>NAD(+)</name>
        <dbReference type="ChEBI" id="CHEBI:57540"/>
    </ligand>
</feature>
<keyword evidence="15" id="KW-1185">Reference proteome</keyword>
<dbReference type="InterPro" id="IPR015955">
    <property type="entry name" value="Lactate_DH/Glyco_Ohase_4_C"/>
</dbReference>
<dbReference type="EC" id="1.1.1.37" evidence="2 7"/>
<evidence type="ECO:0000256" key="5">
    <source>
        <dbReference type="ARBA" id="ARBA00023027"/>
    </source>
</evidence>
<evidence type="ECO:0000256" key="1">
    <source>
        <dbReference type="ARBA" id="ARBA00009613"/>
    </source>
</evidence>
<evidence type="ECO:0000259" key="13">
    <source>
        <dbReference type="Pfam" id="PF02866"/>
    </source>
</evidence>
<evidence type="ECO:0000256" key="3">
    <source>
        <dbReference type="ARBA" id="ARBA00022532"/>
    </source>
</evidence>
<comment type="catalytic activity">
    <reaction evidence="6 7 11">
        <text>(S)-malate + NAD(+) = oxaloacetate + NADH + H(+)</text>
        <dbReference type="Rhea" id="RHEA:21432"/>
        <dbReference type="ChEBI" id="CHEBI:15378"/>
        <dbReference type="ChEBI" id="CHEBI:15589"/>
        <dbReference type="ChEBI" id="CHEBI:16452"/>
        <dbReference type="ChEBI" id="CHEBI:57540"/>
        <dbReference type="ChEBI" id="CHEBI:57945"/>
        <dbReference type="EC" id="1.1.1.37"/>
    </reaction>
</comment>
<dbReference type="NCBIfam" id="TIGR01759">
    <property type="entry name" value="MalateDH-SF1"/>
    <property type="match status" value="1"/>
</dbReference>
<dbReference type="AlphaFoldDB" id="A0A7X1E6Z4"/>
<dbReference type="FunFam" id="3.40.50.720:FF:000010">
    <property type="entry name" value="Malate dehydrogenase"/>
    <property type="match status" value="1"/>
</dbReference>
<reference evidence="14 15" key="1">
    <citation type="submission" date="2020-07" db="EMBL/GenBank/DDBJ databases">
        <authorList>
            <person name="Feng X."/>
        </authorList>
    </citation>
    <scope>NUCLEOTIDE SEQUENCE [LARGE SCALE GENOMIC DNA]</scope>
    <source>
        <strain evidence="14 15">JCM23202</strain>
    </source>
</reference>
<feature type="domain" description="Lactate/malate dehydrogenase N-terminal" evidence="12">
    <location>
        <begin position="11"/>
        <end position="155"/>
    </location>
</feature>
<organism evidence="14 15">
    <name type="scientific">Pelagicoccus albus</name>
    <dbReference type="NCBI Taxonomy" id="415222"/>
    <lineage>
        <taxon>Bacteria</taxon>
        <taxon>Pseudomonadati</taxon>
        <taxon>Verrucomicrobiota</taxon>
        <taxon>Opitutia</taxon>
        <taxon>Puniceicoccales</taxon>
        <taxon>Pelagicoccaceae</taxon>
        <taxon>Pelagicoccus</taxon>
    </lineage>
</organism>
<dbReference type="InterPro" id="IPR001557">
    <property type="entry name" value="L-lactate/malate_DH"/>
</dbReference>
<dbReference type="InterPro" id="IPR001236">
    <property type="entry name" value="Lactate/malate_DH_N"/>
</dbReference>
<accession>A0A7X1E6Z4</accession>
<dbReference type="Proteomes" id="UP000526501">
    <property type="component" value="Unassembled WGS sequence"/>
</dbReference>
<dbReference type="PIRSF" id="PIRSF000102">
    <property type="entry name" value="Lac_mal_DH"/>
    <property type="match status" value="1"/>
</dbReference>
<comment type="caution">
    <text evidence="14">The sequence shown here is derived from an EMBL/GenBank/DDBJ whole genome shotgun (WGS) entry which is preliminary data.</text>
</comment>
<evidence type="ECO:0000256" key="2">
    <source>
        <dbReference type="ARBA" id="ARBA00012995"/>
    </source>
</evidence>
<dbReference type="Gene3D" id="3.40.50.720">
    <property type="entry name" value="NAD(P)-binding Rossmann-like Domain"/>
    <property type="match status" value="1"/>
</dbReference>
<comment type="function">
    <text evidence="7">Catalyzes the reversible oxidation of malate to oxaloacetate.</text>
</comment>
<feature type="binding site" evidence="7 9">
    <location>
        <position position="136"/>
    </location>
    <ligand>
        <name>substrate</name>
    </ligand>
</feature>
<feature type="binding site" evidence="7 10">
    <location>
        <begin position="16"/>
        <end position="22"/>
    </location>
    <ligand>
        <name>NAD(+)</name>
        <dbReference type="ChEBI" id="CHEBI:57540"/>
    </ligand>
</feature>
<evidence type="ECO:0000256" key="4">
    <source>
        <dbReference type="ARBA" id="ARBA00023002"/>
    </source>
</evidence>